<accession>A0A919FS31</accession>
<organism evidence="1 2">
    <name type="scientific">Streptomyces sulfonofaciens</name>
    <dbReference type="NCBI Taxonomy" id="68272"/>
    <lineage>
        <taxon>Bacteria</taxon>
        <taxon>Bacillati</taxon>
        <taxon>Actinomycetota</taxon>
        <taxon>Actinomycetes</taxon>
        <taxon>Kitasatosporales</taxon>
        <taxon>Streptomycetaceae</taxon>
        <taxon>Streptomyces</taxon>
    </lineage>
</organism>
<evidence type="ECO:0000313" key="1">
    <source>
        <dbReference type="EMBL" id="GHH70684.1"/>
    </source>
</evidence>
<sequence length="370" mass="40662">MRTVLDDEVDVSYSQIYVESEDASPFDDMKDTFGGQSNGLCGAAWPGTLWLATGLHYGRVGFRVEVHDERPDADEGWEEIVEAPYRPVGRASLVEWGGGDSWDLGLAETDYRVRYSASGVDRAADAHSRGDDEPMIDRYLLQFWPCPPEPDQVVKQTSRVADHLHELVSTLPPPELPDPDEEARWKAELDEWNREGERVAAEMAAEAAPWGGTLPSPAMRGMGGEARDVALAEKALTRALAAVDLDGQRRIANWLVRRAYQEIGIAELDWVAPALDALDAGETLPPPFHRVGVAWERLRTEPRVPARFAPMLEVGADEDSSLRRAVGTLYAARSLTPLQAVLAALAEAVRAFGADARFPLAELKEKLGVD</sequence>
<dbReference type="EMBL" id="BNCD01000001">
    <property type="protein sequence ID" value="GHH70684.1"/>
    <property type="molecule type" value="Genomic_DNA"/>
</dbReference>
<name>A0A919FS31_9ACTN</name>
<comment type="caution">
    <text evidence="1">The sequence shown here is derived from an EMBL/GenBank/DDBJ whole genome shotgun (WGS) entry which is preliminary data.</text>
</comment>
<reference evidence="1" key="2">
    <citation type="submission" date="2020-09" db="EMBL/GenBank/DDBJ databases">
        <authorList>
            <person name="Sun Q."/>
            <person name="Ohkuma M."/>
        </authorList>
    </citation>
    <scope>NUCLEOTIDE SEQUENCE</scope>
    <source>
        <strain evidence="1">JCM 5069</strain>
    </source>
</reference>
<evidence type="ECO:0000313" key="2">
    <source>
        <dbReference type="Proteomes" id="UP000603708"/>
    </source>
</evidence>
<reference evidence="1" key="1">
    <citation type="journal article" date="2014" name="Int. J. Syst. Evol. Microbiol.">
        <title>Complete genome sequence of Corynebacterium casei LMG S-19264T (=DSM 44701T), isolated from a smear-ripened cheese.</title>
        <authorList>
            <consortium name="US DOE Joint Genome Institute (JGI-PGF)"/>
            <person name="Walter F."/>
            <person name="Albersmeier A."/>
            <person name="Kalinowski J."/>
            <person name="Ruckert C."/>
        </authorList>
    </citation>
    <scope>NUCLEOTIDE SEQUENCE</scope>
    <source>
        <strain evidence="1">JCM 5069</strain>
    </source>
</reference>
<keyword evidence="2" id="KW-1185">Reference proteome</keyword>
<protein>
    <submittedName>
        <fullName evidence="1">Uncharacterized protein</fullName>
    </submittedName>
</protein>
<gene>
    <name evidence="1" type="ORF">GCM10018793_05100</name>
</gene>
<proteinExistence type="predicted"/>
<dbReference type="AlphaFoldDB" id="A0A919FS31"/>
<dbReference type="Proteomes" id="UP000603708">
    <property type="component" value="Unassembled WGS sequence"/>
</dbReference>